<dbReference type="CDD" id="cd04730">
    <property type="entry name" value="NPD_like"/>
    <property type="match status" value="1"/>
</dbReference>
<dbReference type="Proteomes" id="UP000238916">
    <property type="component" value="Unassembled WGS sequence"/>
</dbReference>
<evidence type="ECO:0000256" key="1">
    <source>
        <dbReference type="ARBA" id="ARBA00003535"/>
    </source>
</evidence>
<dbReference type="Pfam" id="PF03060">
    <property type="entry name" value="NMO"/>
    <property type="match status" value="1"/>
</dbReference>
<dbReference type="GO" id="GO:0018580">
    <property type="term" value="F:nitronate monooxygenase activity"/>
    <property type="evidence" value="ECO:0007669"/>
    <property type="project" value="InterPro"/>
</dbReference>
<dbReference type="PANTHER" id="PTHR32332:SF18">
    <property type="entry name" value="2-NITROPROPANE DIOXYGENASE"/>
    <property type="match status" value="1"/>
</dbReference>
<evidence type="ECO:0000256" key="3">
    <source>
        <dbReference type="ARBA" id="ARBA00022630"/>
    </source>
</evidence>
<dbReference type="EMBL" id="OMOF01000779">
    <property type="protein sequence ID" value="SPF54966.1"/>
    <property type="molecule type" value="Genomic_DNA"/>
</dbReference>
<proteinExistence type="predicted"/>
<keyword evidence="5" id="KW-0560">Oxidoreductase</keyword>
<name>A0A2U3LSY1_9FIRM</name>
<dbReference type="PANTHER" id="PTHR32332">
    <property type="entry name" value="2-NITROPROPANE DIOXYGENASE"/>
    <property type="match status" value="1"/>
</dbReference>
<gene>
    <name evidence="6" type="primary">fabK2</name>
    <name evidence="6" type="ORF">SBF1_800064</name>
</gene>
<reference evidence="7" key="1">
    <citation type="submission" date="2018-02" db="EMBL/GenBank/DDBJ databases">
        <authorList>
            <person name="Hausmann B."/>
        </authorList>
    </citation>
    <scope>NUCLEOTIDE SEQUENCE [LARGE SCALE GENOMIC DNA]</scope>
    <source>
        <strain evidence="7">Peat soil MAG SbF1</strain>
    </source>
</reference>
<dbReference type="InterPro" id="IPR004136">
    <property type="entry name" value="NMO"/>
</dbReference>
<dbReference type="InterPro" id="IPR013785">
    <property type="entry name" value="Aldolase_TIM"/>
</dbReference>
<dbReference type="SUPFAM" id="SSF51412">
    <property type="entry name" value="Inosine monophosphate dehydrogenase (IMPDH)"/>
    <property type="match status" value="1"/>
</dbReference>
<evidence type="ECO:0000313" key="6">
    <source>
        <dbReference type="EMBL" id="SPF54966.1"/>
    </source>
</evidence>
<evidence type="ECO:0000313" key="7">
    <source>
        <dbReference type="Proteomes" id="UP000238916"/>
    </source>
</evidence>
<dbReference type="Gene3D" id="3.20.20.70">
    <property type="entry name" value="Aldolase class I"/>
    <property type="match status" value="1"/>
</dbReference>
<evidence type="ECO:0000256" key="4">
    <source>
        <dbReference type="ARBA" id="ARBA00022643"/>
    </source>
</evidence>
<dbReference type="AlphaFoldDB" id="A0A2U3LSY1"/>
<evidence type="ECO:0000256" key="5">
    <source>
        <dbReference type="ARBA" id="ARBA00023002"/>
    </source>
</evidence>
<comment type="function">
    <text evidence="1">Nitronate monooxygenase that uses molecular oxygen to catalyze the oxidative denitrification of alkyl nitronates. Acts on propionate 3-nitronate (P3N), the presumed physiological substrate. Probably functions in the detoxification of P3N, a metabolic poison produced by plants and fungi as a defense mechanism.</text>
</comment>
<sequence>MKIPELRIGNLVAKIPVIQGGMAVRISMAPLAAAVAEEGGIGIIAGSGLPVEELIAEIREARRRTKGIIGVNIMFAVREFAQLVHAALDEKIDLLVSGAGFSRDMFAWGKEKGVPVVPIVSSAKLARLSEKLGAAAVIVEGVEAGGHLGTDRSIHDILPEVIAAVSIPVIGAGGFIDGHDVAKTLKLGADGVQMGTRFALSEESSAALAWKEEMLKATEEDIVIIHSPVGMPARGIRNPFTRLLDEKADLKSTKCMGCLKQCEGNFCIISRLNMAQQGDIRGGLIFSGASVHKIKEILSVHEIFEEIKNGILSLKEEEC</sequence>
<keyword evidence="4" id="KW-0288">FMN</keyword>
<dbReference type="OrthoDB" id="9778912at2"/>
<protein>
    <recommendedName>
        <fullName evidence="2">Probable nitronate monooxygenase</fullName>
    </recommendedName>
</protein>
<evidence type="ECO:0000256" key="2">
    <source>
        <dbReference type="ARBA" id="ARBA00013457"/>
    </source>
</evidence>
<organism evidence="6 7">
    <name type="scientific">Candidatus Desulfosporosinus infrequens</name>
    <dbReference type="NCBI Taxonomy" id="2043169"/>
    <lineage>
        <taxon>Bacteria</taxon>
        <taxon>Bacillati</taxon>
        <taxon>Bacillota</taxon>
        <taxon>Clostridia</taxon>
        <taxon>Eubacteriales</taxon>
        <taxon>Desulfitobacteriaceae</taxon>
        <taxon>Desulfosporosinus</taxon>
    </lineage>
</organism>
<keyword evidence="3" id="KW-0285">Flavoprotein</keyword>
<accession>A0A2U3LSY1</accession>